<feature type="compositionally biased region" description="Basic and acidic residues" evidence="1">
    <location>
        <begin position="90"/>
        <end position="103"/>
    </location>
</feature>
<evidence type="ECO:0000256" key="1">
    <source>
        <dbReference type="SAM" id="MobiDB-lite"/>
    </source>
</evidence>
<protein>
    <submittedName>
        <fullName evidence="2">Uncharacterized protein</fullName>
    </submittedName>
</protein>
<organism evidence="2 3">
    <name type="scientific">Cotesia glomerata</name>
    <name type="common">Lepidopteran parasitic wasp</name>
    <name type="synonym">Apanteles glomeratus</name>
    <dbReference type="NCBI Taxonomy" id="32391"/>
    <lineage>
        <taxon>Eukaryota</taxon>
        <taxon>Metazoa</taxon>
        <taxon>Ecdysozoa</taxon>
        <taxon>Arthropoda</taxon>
        <taxon>Hexapoda</taxon>
        <taxon>Insecta</taxon>
        <taxon>Pterygota</taxon>
        <taxon>Neoptera</taxon>
        <taxon>Endopterygota</taxon>
        <taxon>Hymenoptera</taxon>
        <taxon>Apocrita</taxon>
        <taxon>Ichneumonoidea</taxon>
        <taxon>Braconidae</taxon>
        <taxon>Microgastrinae</taxon>
        <taxon>Cotesia</taxon>
    </lineage>
</organism>
<feature type="region of interest" description="Disordered" evidence="1">
    <location>
        <begin position="1"/>
        <end position="120"/>
    </location>
</feature>
<evidence type="ECO:0000313" key="2">
    <source>
        <dbReference type="EMBL" id="KAH0568430.1"/>
    </source>
</evidence>
<feature type="compositionally biased region" description="Polar residues" evidence="1">
    <location>
        <begin position="32"/>
        <end position="70"/>
    </location>
</feature>
<gene>
    <name evidence="2" type="ORF">KQX54_020841</name>
</gene>
<reference evidence="2 3" key="1">
    <citation type="journal article" date="2021" name="J. Hered.">
        <title>A chromosome-level genome assembly of the parasitoid wasp, Cotesia glomerata (Hymenoptera: Braconidae).</title>
        <authorList>
            <person name="Pinto B.J."/>
            <person name="Weis J.J."/>
            <person name="Gamble T."/>
            <person name="Ode P.J."/>
            <person name="Paul R."/>
            <person name="Zaspel J.M."/>
        </authorList>
    </citation>
    <scope>NUCLEOTIDE SEQUENCE [LARGE SCALE GENOMIC DNA]</scope>
    <source>
        <strain evidence="2">CgM1</strain>
    </source>
</reference>
<accession>A0AAV7J625</accession>
<proteinExistence type="predicted"/>
<sequence>MPPKIKPNGPGTGPCNINTPDNARVILKFKPSSKTKNNQKIDNNKLTSTKIPLSTHKNNSTEDSTQTTISENDRKRSRTHDSNDSMNPTESKKKIIDGNESHTENNITMQTEGDKSGEESDETLIAWNPQPNQTSTQINRPKSAKMQEKCQCRCNEAIAKTIEYQQQQIEIFQAQREHFATTMQNLLVQISAIMTQLTPIVTASQNQGIIQNFAQAAQNLSEVVIDATQQLQPDMLLPPATNEGESEQDYQILYLETTPTQPFSQHYNDRT</sequence>
<evidence type="ECO:0000313" key="3">
    <source>
        <dbReference type="Proteomes" id="UP000826195"/>
    </source>
</evidence>
<keyword evidence="3" id="KW-1185">Reference proteome</keyword>
<dbReference type="AlphaFoldDB" id="A0AAV7J625"/>
<dbReference type="EMBL" id="JAHXZJ010000001">
    <property type="protein sequence ID" value="KAH0568430.1"/>
    <property type="molecule type" value="Genomic_DNA"/>
</dbReference>
<name>A0AAV7J625_COTGL</name>
<dbReference type="Proteomes" id="UP000826195">
    <property type="component" value="Unassembled WGS sequence"/>
</dbReference>
<feature type="compositionally biased region" description="Basic and acidic residues" evidence="1">
    <location>
        <begin position="71"/>
        <end position="83"/>
    </location>
</feature>
<comment type="caution">
    <text evidence="2">The sequence shown here is derived from an EMBL/GenBank/DDBJ whole genome shotgun (WGS) entry which is preliminary data.</text>
</comment>